<dbReference type="EMBL" id="QKZK01000005">
    <property type="protein sequence ID" value="PZX19207.1"/>
    <property type="molecule type" value="Genomic_DNA"/>
</dbReference>
<evidence type="ECO:0000313" key="2">
    <source>
        <dbReference type="Proteomes" id="UP000249239"/>
    </source>
</evidence>
<protein>
    <submittedName>
        <fullName evidence="1">Uncharacterized protein</fullName>
    </submittedName>
</protein>
<gene>
    <name evidence="1" type="ORF">LX69_00874</name>
</gene>
<sequence length="40" mass="4773">MFDYLMDVLNNSHRLTKLNVSVVVSQMRVNTRFMSCVYLF</sequence>
<reference evidence="1 2" key="1">
    <citation type="submission" date="2018-06" db="EMBL/GenBank/DDBJ databases">
        <title>Genomic Encyclopedia of Archaeal and Bacterial Type Strains, Phase II (KMG-II): from individual species to whole genera.</title>
        <authorList>
            <person name="Goeker M."/>
        </authorList>
    </citation>
    <scope>NUCLEOTIDE SEQUENCE [LARGE SCALE GENOMIC DNA]</scope>
    <source>
        <strain evidence="1 2">DSM 6779</strain>
    </source>
</reference>
<keyword evidence="2" id="KW-1185">Reference proteome</keyword>
<comment type="caution">
    <text evidence="1">The sequence shown here is derived from an EMBL/GenBank/DDBJ whole genome shotgun (WGS) entry which is preliminary data.</text>
</comment>
<evidence type="ECO:0000313" key="1">
    <source>
        <dbReference type="EMBL" id="PZX19207.1"/>
    </source>
</evidence>
<dbReference type="Proteomes" id="UP000249239">
    <property type="component" value="Unassembled WGS sequence"/>
</dbReference>
<dbReference type="AlphaFoldDB" id="A0A2W7NM64"/>
<proteinExistence type="predicted"/>
<accession>A0A2W7NM64</accession>
<organism evidence="1 2">
    <name type="scientific">Breznakibacter xylanolyticus</name>
    <dbReference type="NCBI Taxonomy" id="990"/>
    <lineage>
        <taxon>Bacteria</taxon>
        <taxon>Pseudomonadati</taxon>
        <taxon>Bacteroidota</taxon>
        <taxon>Bacteroidia</taxon>
        <taxon>Marinilabiliales</taxon>
        <taxon>Marinilabiliaceae</taxon>
        <taxon>Breznakibacter</taxon>
    </lineage>
</organism>
<name>A0A2W7NM64_9BACT</name>